<protein>
    <recommendedName>
        <fullName evidence="8">Rhodopsin domain-containing protein</fullName>
    </recommendedName>
</protein>
<feature type="transmembrane region" description="Helical" evidence="7">
    <location>
        <begin position="59"/>
        <end position="78"/>
    </location>
</feature>
<dbReference type="InterPro" id="IPR049326">
    <property type="entry name" value="Rhodopsin_dom_fungi"/>
</dbReference>
<gene>
    <name evidence="9" type="ORF">EJ06DRAFT_316167</name>
</gene>
<dbReference type="Proteomes" id="UP000799640">
    <property type="component" value="Unassembled WGS sequence"/>
</dbReference>
<feature type="transmembrane region" description="Helical" evidence="7">
    <location>
        <begin position="26"/>
        <end position="47"/>
    </location>
</feature>
<accession>A0A6G1I4S9</accession>
<evidence type="ECO:0000256" key="6">
    <source>
        <dbReference type="SAM" id="MobiDB-lite"/>
    </source>
</evidence>
<dbReference type="EMBL" id="ML996690">
    <property type="protein sequence ID" value="KAF2402985.1"/>
    <property type="molecule type" value="Genomic_DNA"/>
</dbReference>
<dbReference type="GO" id="GO:0016020">
    <property type="term" value="C:membrane"/>
    <property type="evidence" value="ECO:0007669"/>
    <property type="project" value="UniProtKB-SubCell"/>
</dbReference>
<feature type="transmembrane region" description="Helical" evidence="7">
    <location>
        <begin position="192"/>
        <end position="211"/>
    </location>
</feature>
<evidence type="ECO:0000313" key="9">
    <source>
        <dbReference type="EMBL" id="KAF2402985.1"/>
    </source>
</evidence>
<feature type="region of interest" description="Disordered" evidence="6">
    <location>
        <begin position="445"/>
        <end position="542"/>
    </location>
</feature>
<evidence type="ECO:0000256" key="7">
    <source>
        <dbReference type="SAM" id="Phobius"/>
    </source>
</evidence>
<dbReference type="AlphaFoldDB" id="A0A6G1I4S9"/>
<name>A0A6G1I4S9_9PEZI</name>
<evidence type="ECO:0000256" key="3">
    <source>
        <dbReference type="ARBA" id="ARBA00022989"/>
    </source>
</evidence>
<keyword evidence="10" id="KW-1185">Reference proteome</keyword>
<sequence>MHINLEIASKWPVPNYVDPVRRGPELWIVSIIMLVLCTIAVGTRLYSRIFIRHWIGADDALVIAAYISTVAVSAVVFYGNARLQWDRHAYDMRLDDVVPALKALYASKMLWAASSSFTRLSLLCLFYRLLDHCQLRQYRWILHSITSFVIGLFILQLALCTLQCRPVSAIWSFPERPGEVCLDQLPLQMSTAVLNTFGELVVAVLPFFVVSRLRMDNKQKWNVISLLSLGIFVTMIGCVRCYFLFMTIWTADPNWWSTPHWICSELEIDSALICACAPALRPRIVSLWRRYKKSQNNAPKPTKRITSDTGDTKLTSAKDPEDMPTWGTTVFRTIDLEGIAIDGLGYTVRISGPFCKKKKKSARKEEWMASMTRKGSSAENLGISSQASQKQPVEIVTEKSFEVRESFHENILDENSWRFWAMSQQRSNEEDMDIEIERAGAGLNDWSLLDNLPTPQSPASPPDERRDGSLEGPPRISITHQYSPPRNVESRPQGATTHPPTPEIPRPPPLATSPPRSPRRTSSITRPLNSCRLLDTNHGRAP</sequence>
<keyword evidence="2 7" id="KW-0812">Transmembrane</keyword>
<dbReference type="PANTHER" id="PTHR33048">
    <property type="entry name" value="PTH11-LIKE INTEGRAL MEMBRANE PROTEIN (AFU_ORTHOLOGUE AFUA_5G11245)"/>
    <property type="match status" value="1"/>
</dbReference>
<dbReference type="InterPro" id="IPR052337">
    <property type="entry name" value="SAT4-like"/>
</dbReference>
<feature type="region of interest" description="Disordered" evidence="6">
    <location>
        <begin position="295"/>
        <end position="320"/>
    </location>
</feature>
<reference evidence="9" key="1">
    <citation type="journal article" date="2020" name="Stud. Mycol.">
        <title>101 Dothideomycetes genomes: a test case for predicting lifestyles and emergence of pathogens.</title>
        <authorList>
            <person name="Haridas S."/>
            <person name="Albert R."/>
            <person name="Binder M."/>
            <person name="Bloem J."/>
            <person name="Labutti K."/>
            <person name="Salamov A."/>
            <person name="Andreopoulos B."/>
            <person name="Baker S."/>
            <person name="Barry K."/>
            <person name="Bills G."/>
            <person name="Bluhm B."/>
            <person name="Cannon C."/>
            <person name="Castanera R."/>
            <person name="Culley D."/>
            <person name="Daum C."/>
            <person name="Ezra D."/>
            <person name="Gonzalez J."/>
            <person name="Henrissat B."/>
            <person name="Kuo A."/>
            <person name="Liang C."/>
            <person name="Lipzen A."/>
            <person name="Lutzoni F."/>
            <person name="Magnuson J."/>
            <person name="Mondo S."/>
            <person name="Nolan M."/>
            <person name="Ohm R."/>
            <person name="Pangilinan J."/>
            <person name="Park H.-J."/>
            <person name="Ramirez L."/>
            <person name="Alfaro M."/>
            <person name="Sun H."/>
            <person name="Tritt A."/>
            <person name="Yoshinaga Y."/>
            <person name="Zwiers L.-H."/>
            <person name="Turgeon B."/>
            <person name="Goodwin S."/>
            <person name="Spatafora J."/>
            <person name="Crous P."/>
            <person name="Grigoriev I."/>
        </authorList>
    </citation>
    <scope>NUCLEOTIDE SEQUENCE</scope>
    <source>
        <strain evidence="9">CBS 262.69</strain>
    </source>
</reference>
<feature type="transmembrane region" description="Helical" evidence="7">
    <location>
        <begin position="140"/>
        <end position="159"/>
    </location>
</feature>
<keyword evidence="4 7" id="KW-0472">Membrane</keyword>
<comment type="subcellular location">
    <subcellularLocation>
        <location evidence="1">Membrane</location>
        <topology evidence="1">Multi-pass membrane protein</topology>
    </subcellularLocation>
</comment>
<evidence type="ECO:0000256" key="2">
    <source>
        <dbReference type="ARBA" id="ARBA00022692"/>
    </source>
</evidence>
<keyword evidence="3 7" id="KW-1133">Transmembrane helix</keyword>
<feature type="domain" description="Rhodopsin" evidence="8">
    <location>
        <begin position="44"/>
        <end position="284"/>
    </location>
</feature>
<evidence type="ECO:0000256" key="1">
    <source>
        <dbReference type="ARBA" id="ARBA00004141"/>
    </source>
</evidence>
<evidence type="ECO:0000313" key="10">
    <source>
        <dbReference type="Proteomes" id="UP000799640"/>
    </source>
</evidence>
<dbReference type="PANTHER" id="PTHR33048:SF129">
    <property type="entry name" value="INTEGRAL MEMBRANE PROTEIN-RELATED"/>
    <property type="match status" value="1"/>
</dbReference>
<dbReference type="Pfam" id="PF20684">
    <property type="entry name" value="Fung_rhodopsin"/>
    <property type="match status" value="1"/>
</dbReference>
<evidence type="ECO:0000256" key="5">
    <source>
        <dbReference type="ARBA" id="ARBA00038359"/>
    </source>
</evidence>
<comment type="similarity">
    <text evidence="5">Belongs to the SAT4 family.</text>
</comment>
<feature type="compositionally biased region" description="Pro residues" evidence="6">
    <location>
        <begin position="499"/>
        <end position="516"/>
    </location>
</feature>
<evidence type="ECO:0000256" key="4">
    <source>
        <dbReference type="ARBA" id="ARBA00023136"/>
    </source>
</evidence>
<feature type="transmembrane region" description="Helical" evidence="7">
    <location>
        <begin position="223"/>
        <end position="249"/>
    </location>
</feature>
<evidence type="ECO:0000259" key="8">
    <source>
        <dbReference type="Pfam" id="PF20684"/>
    </source>
</evidence>
<organism evidence="9 10">
    <name type="scientific">Trichodelitschia bisporula</name>
    <dbReference type="NCBI Taxonomy" id="703511"/>
    <lineage>
        <taxon>Eukaryota</taxon>
        <taxon>Fungi</taxon>
        <taxon>Dikarya</taxon>
        <taxon>Ascomycota</taxon>
        <taxon>Pezizomycotina</taxon>
        <taxon>Dothideomycetes</taxon>
        <taxon>Dothideomycetes incertae sedis</taxon>
        <taxon>Phaeotrichales</taxon>
        <taxon>Phaeotrichaceae</taxon>
        <taxon>Trichodelitschia</taxon>
    </lineage>
</organism>
<dbReference type="OrthoDB" id="4525788at2759"/>
<proteinExistence type="inferred from homology"/>